<evidence type="ECO:0000256" key="4">
    <source>
        <dbReference type="ARBA" id="ARBA00022622"/>
    </source>
</evidence>
<evidence type="ECO:0000256" key="7">
    <source>
        <dbReference type="ARBA" id="ARBA00023136"/>
    </source>
</evidence>
<feature type="region of interest" description="Disordered" evidence="13">
    <location>
        <begin position="510"/>
        <end position="555"/>
    </location>
</feature>
<dbReference type="AlphaFoldDB" id="A0AAR5PLE3"/>
<evidence type="ECO:0000256" key="1">
    <source>
        <dbReference type="ARBA" id="ARBA00004609"/>
    </source>
</evidence>
<evidence type="ECO:0000256" key="8">
    <source>
        <dbReference type="ARBA" id="ARBA00023180"/>
    </source>
</evidence>
<evidence type="ECO:0000256" key="6">
    <source>
        <dbReference type="ARBA" id="ARBA00022974"/>
    </source>
</evidence>
<evidence type="ECO:0000256" key="2">
    <source>
        <dbReference type="ARBA" id="ARBA00010260"/>
    </source>
</evidence>
<dbReference type="GO" id="GO:1905475">
    <property type="term" value="P:regulation of protein localization to membrane"/>
    <property type="evidence" value="ECO:0007669"/>
    <property type="project" value="TreeGrafter"/>
</dbReference>
<evidence type="ECO:0000256" key="3">
    <source>
        <dbReference type="ARBA" id="ARBA00022475"/>
    </source>
</evidence>
<reference evidence="15" key="2">
    <citation type="submission" date="2024-08" db="UniProtKB">
        <authorList>
            <consortium name="EnsemblMetazoa"/>
        </authorList>
    </citation>
    <scope>IDENTIFICATION</scope>
</reference>
<evidence type="ECO:0000256" key="9">
    <source>
        <dbReference type="ARBA" id="ARBA00023207"/>
    </source>
</evidence>
<dbReference type="GO" id="GO:0098552">
    <property type="term" value="C:side of membrane"/>
    <property type="evidence" value="ECO:0007669"/>
    <property type="project" value="UniProtKB-KW"/>
</dbReference>
<dbReference type="GO" id="GO:0090263">
    <property type="term" value="P:positive regulation of canonical Wnt signaling pathway"/>
    <property type="evidence" value="ECO:0007669"/>
    <property type="project" value="TreeGrafter"/>
</dbReference>
<name>A0AAR5PLE3_DENPD</name>
<accession>A0AAR5PLE3</accession>
<evidence type="ECO:0000256" key="10">
    <source>
        <dbReference type="ARBA" id="ARBA00023288"/>
    </source>
</evidence>
<feature type="signal peptide" evidence="14">
    <location>
        <begin position="1"/>
        <end position="23"/>
    </location>
</feature>
<evidence type="ECO:0000256" key="5">
    <source>
        <dbReference type="ARBA" id="ARBA00022729"/>
    </source>
</evidence>
<evidence type="ECO:0000313" key="16">
    <source>
        <dbReference type="Proteomes" id="UP000019118"/>
    </source>
</evidence>
<protein>
    <recommendedName>
        <fullName evidence="17">Glypican</fullName>
    </recommendedName>
</protein>
<keyword evidence="4 12" id="KW-0336">GPI-anchor</keyword>
<comment type="function">
    <text evidence="12">Cell surface proteoglycan.</text>
</comment>
<organism evidence="15 16">
    <name type="scientific">Dendroctonus ponderosae</name>
    <name type="common">Mountain pine beetle</name>
    <dbReference type="NCBI Taxonomy" id="77166"/>
    <lineage>
        <taxon>Eukaryota</taxon>
        <taxon>Metazoa</taxon>
        <taxon>Ecdysozoa</taxon>
        <taxon>Arthropoda</taxon>
        <taxon>Hexapoda</taxon>
        <taxon>Insecta</taxon>
        <taxon>Pterygota</taxon>
        <taxon>Neoptera</taxon>
        <taxon>Endopterygota</taxon>
        <taxon>Coleoptera</taxon>
        <taxon>Polyphaga</taxon>
        <taxon>Cucujiformia</taxon>
        <taxon>Curculionidae</taxon>
        <taxon>Scolytinae</taxon>
        <taxon>Dendroctonus</taxon>
    </lineage>
</organism>
<keyword evidence="16" id="KW-1185">Reference proteome</keyword>
<evidence type="ECO:0000256" key="14">
    <source>
        <dbReference type="SAM" id="SignalP"/>
    </source>
</evidence>
<evidence type="ECO:0000256" key="11">
    <source>
        <dbReference type="RuleBase" id="RU003518"/>
    </source>
</evidence>
<dbReference type="GO" id="GO:0009986">
    <property type="term" value="C:cell surface"/>
    <property type="evidence" value="ECO:0007669"/>
    <property type="project" value="TreeGrafter"/>
</dbReference>
<evidence type="ECO:0000256" key="12">
    <source>
        <dbReference type="RuleBase" id="RU003519"/>
    </source>
</evidence>
<dbReference type="PANTHER" id="PTHR10822">
    <property type="entry name" value="GLYPICAN"/>
    <property type="match status" value="1"/>
</dbReference>
<dbReference type="GO" id="GO:0005576">
    <property type="term" value="C:extracellular region"/>
    <property type="evidence" value="ECO:0007669"/>
    <property type="project" value="TreeGrafter"/>
</dbReference>
<dbReference type="GO" id="GO:0016477">
    <property type="term" value="P:cell migration"/>
    <property type="evidence" value="ECO:0007669"/>
    <property type="project" value="TreeGrafter"/>
</dbReference>
<evidence type="ECO:0000256" key="13">
    <source>
        <dbReference type="SAM" id="MobiDB-lite"/>
    </source>
</evidence>
<keyword evidence="9 12" id="KW-0357">Heparan sulfate</keyword>
<dbReference type="GO" id="GO:0005886">
    <property type="term" value="C:plasma membrane"/>
    <property type="evidence" value="ECO:0007669"/>
    <property type="project" value="UniProtKB-SubCell"/>
</dbReference>
<proteinExistence type="inferred from homology"/>
<keyword evidence="7 12" id="KW-0472">Membrane</keyword>
<keyword evidence="8" id="KW-0325">Glycoprotein</keyword>
<keyword evidence="10 12" id="KW-0449">Lipoprotein</keyword>
<evidence type="ECO:0008006" key="17">
    <source>
        <dbReference type="Google" id="ProtNLM"/>
    </source>
</evidence>
<keyword evidence="5 14" id="KW-0732">Signal</keyword>
<dbReference type="Proteomes" id="UP000019118">
    <property type="component" value="Unassembled WGS sequence"/>
</dbReference>
<comment type="similarity">
    <text evidence="2 11">Belongs to the glypican family.</text>
</comment>
<sequence>MATSVGLMLFCAILVLCAGAIFAKNVDTRARRQSDTEPKPCDSMALYFDVKNITISGYYNQTGEVCGGHCCDSATELLLKEQGRKDFAQLLRHNSRSLLGPISRVSNQLQNHVWESTYQSENYTFQLIAQLYRYQVSKEPIERLYQDIRDYIIIDPADQKPTKSAQDVKDSVNSFFAYLFPLAYHQQADTATGDFTPKYKQCLEDNMDIIMPFGDFPSEMVESLSKSLEATRLLLQAFSIGIEVLNTTDALIIDEQSATSTECHAALLKMTYCSKCLGYRFSKPCSGYCLNVLRGCISKYVAELDLPWNSYVEGIENLVNAMKRTSNNAGVNVDLAIRNLGTQISSAIMYCMEKIVEVDKKVKMTCKFPEFAEKPESLTAETTTVDPLQSKQPKKFNSRSFSQFMDVQMTSFLSVISNTKGFYADLADNLCGDESFAEQRDKKCWNGERVAEYTKTVALVGANNQKYNPEVKVSSTEPHVMAKIATLVDKLRHVHHMALSSLGPNYADIDMQRDGVDGSGSGNGPGFEDDDEYSRGSGSGHGPVEPEEGTEPRKHNDDIDIIQTVDQQTPTVHHVSSSSDLRSTLSLLTILTILSLISSRF</sequence>
<keyword evidence="3" id="KW-1003">Cell membrane</keyword>
<comment type="subcellular location">
    <subcellularLocation>
        <location evidence="1 12">Cell membrane</location>
        <topology evidence="1 12">Lipid-anchor</topology>
        <topology evidence="1 12">GPI-anchor</topology>
    </subcellularLocation>
</comment>
<dbReference type="InterPro" id="IPR001863">
    <property type="entry name" value="Glypican"/>
</dbReference>
<keyword evidence="6 12" id="KW-0654">Proteoglycan</keyword>
<feature type="chain" id="PRO_5043905252" description="Glypican" evidence="14">
    <location>
        <begin position="24"/>
        <end position="601"/>
    </location>
</feature>
<evidence type="ECO:0000313" key="15">
    <source>
        <dbReference type="EnsemblMetazoa" id="XP_019761596.1"/>
    </source>
</evidence>
<reference evidence="16" key="1">
    <citation type="journal article" date="2013" name="Genome Biol.">
        <title>Draft genome of the mountain pine beetle, Dendroctonus ponderosae Hopkins, a major forest pest.</title>
        <authorList>
            <person name="Keeling C.I."/>
            <person name="Yuen M.M."/>
            <person name="Liao N.Y."/>
            <person name="Docking T.R."/>
            <person name="Chan S.K."/>
            <person name="Taylor G.A."/>
            <person name="Palmquist D.L."/>
            <person name="Jackman S.D."/>
            <person name="Nguyen A."/>
            <person name="Li M."/>
            <person name="Henderson H."/>
            <person name="Janes J.K."/>
            <person name="Zhao Y."/>
            <person name="Pandoh P."/>
            <person name="Moore R."/>
            <person name="Sperling F.A."/>
            <person name="Huber D.P."/>
            <person name="Birol I."/>
            <person name="Jones S.J."/>
            <person name="Bohlmann J."/>
        </authorList>
    </citation>
    <scope>NUCLEOTIDE SEQUENCE</scope>
</reference>
<dbReference type="PANTHER" id="PTHR10822:SF29">
    <property type="entry name" value="DIVISION ABNORMALLY DELAYED PROTEIN"/>
    <property type="match status" value="1"/>
</dbReference>
<dbReference type="Pfam" id="PF01153">
    <property type="entry name" value="Glypican"/>
    <property type="match status" value="1"/>
</dbReference>
<dbReference type="EnsemblMetazoa" id="XM_019906037.1">
    <property type="protein sequence ID" value="XP_019761596.1"/>
    <property type="gene ID" value="LOC109538680"/>
</dbReference>